<dbReference type="PANTHER" id="PTHR11645:SF0">
    <property type="entry name" value="PYRROLINE-5-CARBOXYLATE REDUCTASE 3"/>
    <property type="match status" value="1"/>
</dbReference>
<keyword evidence="4 5" id="KW-0560">Oxidoreductase</keyword>
<comment type="subcellular location">
    <subcellularLocation>
        <location evidence="5">Cytoplasm</location>
    </subcellularLocation>
</comment>
<dbReference type="InterPro" id="IPR028939">
    <property type="entry name" value="P5C_Rdtase_cat_N"/>
</dbReference>
<evidence type="ECO:0000313" key="10">
    <source>
        <dbReference type="EMBL" id="MCP1111282.1"/>
    </source>
</evidence>
<dbReference type="GO" id="GO:0004735">
    <property type="term" value="F:pyrroline-5-carboxylate reductase activity"/>
    <property type="evidence" value="ECO:0007669"/>
    <property type="project" value="UniProtKB-EC"/>
</dbReference>
<dbReference type="PROSITE" id="PS00521">
    <property type="entry name" value="P5CR"/>
    <property type="match status" value="1"/>
</dbReference>
<keyword evidence="3 5" id="KW-0521">NADP</keyword>
<evidence type="ECO:0000256" key="7">
    <source>
        <dbReference type="RuleBase" id="RU003903"/>
    </source>
</evidence>
<dbReference type="InterPro" id="IPR000304">
    <property type="entry name" value="Pyrroline-COOH_reductase"/>
</dbReference>
<evidence type="ECO:0000256" key="4">
    <source>
        <dbReference type="ARBA" id="ARBA00023002"/>
    </source>
</evidence>
<dbReference type="PIRSF" id="PIRSF000193">
    <property type="entry name" value="Pyrrol-5-carb_rd"/>
    <property type="match status" value="1"/>
</dbReference>
<protein>
    <recommendedName>
        <fullName evidence="5 6">Pyrroline-5-carboxylate reductase</fullName>
        <shortName evidence="5">P5C reductase</shortName>
        <shortName evidence="5">P5CR</shortName>
        <ecNumber evidence="5 6">1.5.1.2</ecNumber>
    </recommendedName>
    <alternativeName>
        <fullName evidence="5">PCA reductase</fullName>
    </alternativeName>
</protein>
<keyword evidence="5" id="KW-0963">Cytoplasm</keyword>
<dbReference type="HAMAP" id="MF_01925">
    <property type="entry name" value="P5C_reductase"/>
    <property type="match status" value="1"/>
</dbReference>
<dbReference type="InterPro" id="IPR053790">
    <property type="entry name" value="P5CR-like_CS"/>
</dbReference>
<dbReference type="Pfam" id="PF03807">
    <property type="entry name" value="F420_oxidored"/>
    <property type="match status" value="1"/>
</dbReference>
<evidence type="ECO:0000259" key="8">
    <source>
        <dbReference type="Pfam" id="PF03807"/>
    </source>
</evidence>
<comment type="caution">
    <text evidence="10">The sequence shown here is derived from an EMBL/GenBank/DDBJ whole genome shotgun (WGS) entry which is preliminary data.</text>
</comment>
<comment type="catalytic activity">
    <reaction evidence="5 7">
        <text>L-proline + NADP(+) = (S)-1-pyrroline-5-carboxylate + NADPH + 2 H(+)</text>
        <dbReference type="Rhea" id="RHEA:14109"/>
        <dbReference type="ChEBI" id="CHEBI:15378"/>
        <dbReference type="ChEBI" id="CHEBI:17388"/>
        <dbReference type="ChEBI" id="CHEBI:57783"/>
        <dbReference type="ChEBI" id="CHEBI:58349"/>
        <dbReference type="ChEBI" id="CHEBI:60039"/>
        <dbReference type="EC" id="1.5.1.2"/>
    </reaction>
</comment>
<evidence type="ECO:0000256" key="5">
    <source>
        <dbReference type="HAMAP-Rule" id="MF_01925"/>
    </source>
</evidence>
<dbReference type="Gene3D" id="1.10.3730.10">
    <property type="entry name" value="ProC C-terminal domain-like"/>
    <property type="match status" value="1"/>
</dbReference>
<dbReference type="RefSeq" id="WP_262070160.1">
    <property type="nucleotide sequence ID" value="NZ_JAMXOC010000027.1"/>
</dbReference>
<dbReference type="NCBIfam" id="TIGR00112">
    <property type="entry name" value="proC"/>
    <property type="match status" value="1"/>
</dbReference>
<accession>A0ABT1ENC2</accession>
<dbReference type="SUPFAM" id="SSF48179">
    <property type="entry name" value="6-phosphogluconate dehydrogenase C-terminal domain-like"/>
    <property type="match status" value="1"/>
</dbReference>
<reference evidence="10 11" key="1">
    <citation type="journal article" date="2022" name="Genome Biol. Evol.">
        <title>Host diet, physiology and behaviors set the stage for Lachnospiraceae cladogenesis.</title>
        <authorList>
            <person name="Vera-Ponce De Leon A."/>
            <person name="Schneider M."/>
            <person name="Jahnes B.C."/>
            <person name="Sadowski V."/>
            <person name="Camuy-Velez L.A."/>
            <person name="Duan J."/>
            <person name="Sabree Z.L."/>
        </authorList>
    </citation>
    <scope>NUCLEOTIDE SEQUENCE [LARGE SCALE GENOMIC DNA]</scope>
    <source>
        <strain evidence="10 11">PAL227</strain>
    </source>
</reference>
<keyword evidence="2 5" id="KW-0641">Proline biosynthesis</keyword>
<evidence type="ECO:0000256" key="1">
    <source>
        <dbReference type="ARBA" id="ARBA00005525"/>
    </source>
</evidence>
<dbReference type="PANTHER" id="PTHR11645">
    <property type="entry name" value="PYRROLINE-5-CARBOXYLATE REDUCTASE"/>
    <property type="match status" value="1"/>
</dbReference>
<dbReference type="EC" id="1.5.1.2" evidence="5 6"/>
<dbReference type="Pfam" id="PF14748">
    <property type="entry name" value="P5CR_dimer"/>
    <property type="match status" value="1"/>
</dbReference>
<keyword evidence="5 7" id="KW-0028">Amino-acid biosynthesis</keyword>
<evidence type="ECO:0000256" key="6">
    <source>
        <dbReference type="NCBIfam" id="TIGR00112"/>
    </source>
</evidence>
<keyword evidence="11" id="KW-1185">Reference proteome</keyword>
<feature type="domain" description="Pyrroline-5-carboxylate reductase catalytic N-terminal" evidence="8">
    <location>
        <begin position="5"/>
        <end position="98"/>
    </location>
</feature>
<dbReference type="InterPro" id="IPR029036">
    <property type="entry name" value="P5CR_dimer"/>
</dbReference>
<evidence type="ECO:0000313" key="11">
    <source>
        <dbReference type="Proteomes" id="UP001523565"/>
    </source>
</evidence>
<dbReference type="EMBL" id="JAMZFV010000027">
    <property type="protein sequence ID" value="MCP1111282.1"/>
    <property type="molecule type" value="Genomic_DNA"/>
</dbReference>
<name>A0ABT1ENC2_9FIRM</name>
<evidence type="ECO:0000256" key="3">
    <source>
        <dbReference type="ARBA" id="ARBA00022857"/>
    </source>
</evidence>
<proteinExistence type="inferred from homology"/>
<dbReference type="Proteomes" id="UP001523565">
    <property type="component" value="Unassembled WGS sequence"/>
</dbReference>
<evidence type="ECO:0000259" key="9">
    <source>
        <dbReference type="Pfam" id="PF14748"/>
    </source>
</evidence>
<organism evidence="10 11">
    <name type="scientific">Ohessyouella blattaphilus</name>
    <dbReference type="NCBI Taxonomy" id="2949333"/>
    <lineage>
        <taxon>Bacteria</taxon>
        <taxon>Bacillati</taxon>
        <taxon>Bacillota</taxon>
        <taxon>Clostridia</taxon>
        <taxon>Lachnospirales</taxon>
        <taxon>Lachnospiraceae</taxon>
        <taxon>Ohessyouella</taxon>
    </lineage>
</organism>
<dbReference type="SUPFAM" id="SSF51735">
    <property type="entry name" value="NAD(P)-binding Rossmann-fold domains"/>
    <property type="match status" value="1"/>
</dbReference>
<gene>
    <name evidence="5 10" type="primary">proC</name>
    <name evidence="10" type="ORF">NK118_13585</name>
</gene>
<evidence type="ECO:0000256" key="2">
    <source>
        <dbReference type="ARBA" id="ARBA00022650"/>
    </source>
</evidence>
<dbReference type="InterPro" id="IPR036291">
    <property type="entry name" value="NAD(P)-bd_dom_sf"/>
</dbReference>
<dbReference type="InterPro" id="IPR008927">
    <property type="entry name" value="6-PGluconate_DH-like_C_sf"/>
</dbReference>
<comment type="catalytic activity">
    <reaction evidence="5">
        <text>L-proline + NAD(+) = (S)-1-pyrroline-5-carboxylate + NADH + 2 H(+)</text>
        <dbReference type="Rhea" id="RHEA:14105"/>
        <dbReference type="ChEBI" id="CHEBI:15378"/>
        <dbReference type="ChEBI" id="CHEBI:17388"/>
        <dbReference type="ChEBI" id="CHEBI:57540"/>
        <dbReference type="ChEBI" id="CHEBI:57945"/>
        <dbReference type="ChEBI" id="CHEBI:60039"/>
        <dbReference type="EC" id="1.5.1.2"/>
    </reaction>
</comment>
<comment type="similarity">
    <text evidence="1 5 7">Belongs to the pyrroline-5-carboxylate reductase family.</text>
</comment>
<comment type="function">
    <text evidence="5">Catalyzes the reduction of 1-pyrroline-5-carboxylate (PCA) to L-proline.</text>
</comment>
<dbReference type="Gene3D" id="3.40.50.720">
    <property type="entry name" value="NAD(P)-binding Rossmann-like Domain"/>
    <property type="match status" value="1"/>
</dbReference>
<comment type="pathway">
    <text evidence="5 7">Amino-acid biosynthesis; L-proline biosynthesis; L-proline from L-glutamate 5-semialdehyde: step 1/1.</text>
</comment>
<sequence>MAKYKIGFIGCGNMSGAILKGALDGGVLKAAEVAVYDISPVANEKAASWGVATKDSSSALCQESEMVVLGVKPQQAPEMLAACKEALEDKAALSIVAGITVERLQAMMGDNTRILRVMPNTPAMVKEGATVLCSDSTFTKQEQALAEAIFKGIGSVEWVPEKLMDVACGLSGGGPAYVALFIEALADGAVKQGLPRAQAYSLAQQTCLGSAKMLMETDIHPGALKDMVTSPGGTTIEGIEALERGGFRFAVMDCIKAASEKSKKL</sequence>
<feature type="domain" description="Pyrroline-5-carboxylate reductase dimerisation" evidence="9">
    <location>
        <begin position="161"/>
        <end position="265"/>
    </location>
</feature>